<accession>W7XES4</accession>
<dbReference type="InParanoid" id="W7XES4"/>
<name>W7XES4_TETTS</name>
<feature type="transmembrane region" description="Helical" evidence="3">
    <location>
        <begin position="1655"/>
        <end position="1682"/>
    </location>
</feature>
<dbReference type="PANTHER" id="PTHR31600:SF2">
    <property type="entry name" value="GAMETE ENRICHED GENE 10 PROTEIN-RELATED"/>
    <property type="match status" value="1"/>
</dbReference>
<dbReference type="PANTHER" id="PTHR31600">
    <property type="entry name" value="TINY MACROCYSTS PROTEIN B-RELATED"/>
    <property type="match status" value="1"/>
</dbReference>
<feature type="transmembrane region" description="Helical" evidence="3">
    <location>
        <begin position="196"/>
        <end position="214"/>
    </location>
</feature>
<dbReference type="SUPFAM" id="SSF55785">
    <property type="entry name" value="PYP-like sensor domain (PAS domain)"/>
    <property type="match status" value="1"/>
</dbReference>
<dbReference type="InterPro" id="IPR000014">
    <property type="entry name" value="PAS"/>
</dbReference>
<dbReference type="STRING" id="312017.W7XES4"/>
<dbReference type="Proteomes" id="UP000009168">
    <property type="component" value="Unassembled WGS sequence"/>
</dbReference>
<feature type="region of interest" description="Disordered" evidence="2">
    <location>
        <begin position="954"/>
        <end position="1003"/>
    </location>
</feature>
<evidence type="ECO:0000256" key="2">
    <source>
        <dbReference type="SAM" id="MobiDB-lite"/>
    </source>
</evidence>
<feature type="transmembrane region" description="Helical" evidence="3">
    <location>
        <begin position="86"/>
        <end position="109"/>
    </location>
</feature>
<organism evidence="5 6">
    <name type="scientific">Tetrahymena thermophila (strain SB210)</name>
    <dbReference type="NCBI Taxonomy" id="312017"/>
    <lineage>
        <taxon>Eukaryota</taxon>
        <taxon>Sar</taxon>
        <taxon>Alveolata</taxon>
        <taxon>Ciliophora</taxon>
        <taxon>Intramacronucleata</taxon>
        <taxon>Oligohymenophorea</taxon>
        <taxon>Hymenostomatida</taxon>
        <taxon>Tetrahymenina</taxon>
        <taxon>Tetrahymenidae</taxon>
        <taxon>Tetrahymena</taxon>
    </lineage>
</organism>
<keyword evidence="6" id="KW-1185">Reference proteome</keyword>
<evidence type="ECO:0000256" key="1">
    <source>
        <dbReference type="SAM" id="Coils"/>
    </source>
</evidence>
<gene>
    <name evidence="5" type="ORF">TTHERM_000773469</name>
</gene>
<feature type="transmembrane region" description="Helical" evidence="3">
    <location>
        <begin position="1018"/>
        <end position="1039"/>
    </location>
</feature>
<evidence type="ECO:0000256" key="3">
    <source>
        <dbReference type="SAM" id="Phobius"/>
    </source>
</evidence>
<keyword evidence="1" id="KW-0175">Coiled coil</keyword>
<feature type="coiled-coil region" evidence="1">
    <location>
        <begin position="1393"/>
        <end position="1420"/>
    </location>
</feature>
<evidence type="ECO:0000259" key="4">
    <source>
        <dbReference type="PROSITE" id="PS50112"/>
    </source>
</evidence>
<dbReference type="NCBIfam" id="TIGR00229">
    <property type="entry name" value="sensory_box"/>
    <property type="match status" value="1"/>
</dbReference>
<dbReference type="KEGG" id="tet:TTHERM_000773469"/>
<evidence type="ECO:0000313" key="5">
    <source>
        <dbReference type="EMBL" id="EWS72421.1"/>
    </source>
</evidence>
<feature type="transmembrane region" description="Helical" evidence="3">
    <location>
        <begin position="166"/>
        <end position="190"/>
    </location>
</feature>
<dbReference type="RefSeq" id="XP_012655048.1">
    <property type="nucleotide sequence ID" value="XM_012799594.1"/>
</dbReference>
<dbReference type="InterPro" id="IPR052994">
    <property type="entry name" value="Tiny_macrocysts_regulators"/>
</dbReference>
<dbReference type="Gene3D" id="3.30.450.20">
    <property type="entry name" value="PAS domain"/>
    <property type="match status" value="1"/>
</dbReference>
<keyword evidence="3" id="KW-0812">Transmembrane</keyword>
<feature type="transmembrane region" description="Helical" evidence="3">
    <location>
        <begin position="1449"/>
        <end position="1469"/>
    </location>
</feature>
<reference evidence="6" key="1">
    <citation type="journal article" date="2006" name="PLoS Biol.">
        <title>Macronuclear genome sequence of the ciliate Tetrahymena thermophila, a model eukaryote.</title>
        <authorList>
            <person name="Eisen J.A."/>
            <person name="Coyne R.S."/>
            <person name="Wu M."/>
            <person name="Wu D."/>
            <person name="Thiagarajan M."/>
            <person name="Wortman J.R."/>
            <person name="Badger J.H."/>
            <person name="Ren Q."/>
            <person name="Amedeo P."/>
            <person name="Jones K.M."/>
            <person name="Tallon L.J."/>
            <person name="Delcher A.L."/>
            <person name="Salzberg S.L."/>
            <person name="Silva J.C."/>
            <person name="Haas B.J."/>
            <person name="Majoros W.H."/>
            <person name="Farzad M."/>
            <person name="Carlton J.M."/>
            <person name="Smith R.K. Jr."/>
            <person name="Garg J."/>
            <person name="Pearlman R.E."/>
            <person name="Karrer K.M."/>
            <person name="Sun L."/>
            <person name="Manning G."/>
            <person name="Elde N.C."/>
            <person name="Turkewitz A.P."/>
            <person name="Asai D.J."/>
            <person name="Wilkes D.E."/>
            <person name="Wang Y."/>
            <person name="Cai H."/>
            <person name="Collins K."/>
            <person name="Stewart B.A."/>
            <person name="Lee S.R."/>
            <person name="Wilamowska K."/>
            <person name="Weinberg Z."/>
            <person name="Ruzzo W.L."/>
            <person name="Wloga D."/>
            <person name="Gaertig J."/>
            <person name="Frankel J."/>
            <person name="Tsao C.-C."/>
            <person name="Gorovsky M.A."/>
            <person name="Keeling P.J."/>
            <person name="Waller R.F."/>
            <person name="Patron N.J."/>
            <person name="Cherry J.M."/>
            <person name="Stover N.A."/>
            <person name="Krieger C.J."/>
            <person name="del Toro C."/>
            <person name="Ryder H.F."/>
            <person name="Williamson S.C."/>
            <person name="Barbeau R.A."/>
            <person name="Hamilton E.P."/>
            <person name="Orias E."/>
        </authorList>
    </citation>
    <scope>NUCLEOTIDE SEQUENCE [LARGE SCALE GENOMIC DNA]</scope>
    <source>
        <strain evidence="6">SB210</strain>
    </source>
</reference>
<dbReference type="OrthoDB" id="542352at2759"/>
<feature type="compositionally biased region" description="Low complexity" evidence="2">
    <location>
        <begin position="377"/>
        <end position="389"/>
    </location>
</feature>
<feature type="compositionally biased region" description="Acidic residues" evidence="2">
    <location>
        <begin position="994"/>
        <end position="1003"/>
    </location>
</feature>
<dbReference type="EMBL" id="GG662514">
    <property type="protein sequence ID" value="EWS72421.1"/>
    <property type="molecule type" value="Genomic_DNA"/>
</dbReference>
<dbReference type="Pfam" id="PF25474">
    <property type="entry name" value="TPR_TmcB"/>
    <property type="match status" value="1"/>
</dbReference>
<feature type="domain" description="PAS" evidence="4">
    <location>
        <begin position="650"/>
        <end position="698"/>
    </location>
</feature>
<dbReference type="PROSITE" id="PS50112">
    <property type="entry name" value="PAS"/>
    <property type="match status" value="1"/>
</dbReference>
<feature type="transmembrane region" description="Helical" evidence="3">
    <location>
        <begin position="257"/>
        <end position="274"/>
    </location>
</feature>
<feature type="transmembrane region" description="Helical" evidence="3">
    <location>
        <begin position="235"/>
        <end position="251"/>
    </location>
</feature>
<proteinExistence type="predicted"/>
<feature type="transmembrane region" description="Helical" evidence="3">
    <location>
        <begin position="45"/>
        <end position="74"/>
    </location>
</feature>
<evidence type="ECO:0000313" key="6">
    <source>
        <dbReference type="Proteomes" id="UP000009168"/>
    </source>
</evidence>
<keyword evidence="3" id="KW-1133">Transmembrane helix</keyword>
<dbReference type="InterPro" id="IPR057352">
    <property type="entry name" value="TPR_TmcB/C"/>
</dbReference>
<sequence>MEQYRRLANINCFRIHINKLCCLKFQLNCNSYPFSSIDLMYSKQLIIQLFLGVSYISLGICIFMVCLIITACYLSQKKSKTKSPIYINLLKIISMYGILLNTILFLPLYNSFVGMVICANPNMTCFQGIYFLHLVFSVLGAVILISTTALFAFFQVDLNLFSKLCFARPFCLFNLINIGFKMIPPVIVALDKTQTSGNIVVIALLLTMILKVGYSFFDPGYYNSLVNLFNKSSQYFALWIMFSCFLCQIIGSDSISLLYVFLASPFFVLAMFSLDKLRNQYTLSSCLTYQKTVKEYFIFLNLLVTLIKDEKNEQSQLQLEGILKHHLRVCKKGIQDCCCRIVEEYSIIQDGEEGEEALPLQRRKEKLINDKRKRSSQKSNNLLPKNNNNYRNSEQQIIEATNQTEKPQTVNDIQILNLNYQNRWFSFLSNLLNEAIVAYPKSPGLQICYSYLLAEKLNNKTFSIYKSKIAKVSNNISIIELFCIFRQEKILEESMSENMQSLQIHNDNEDLIINQYVNFNRDFDFFQDQVIKAAKEHKLFWKELEEITPNISKLQKISKVLDDQNYSLCQMFNDLTLQNQNNINLLYFYGQYLNEITHDTENSSKVLQKAEQLFKQQNSSKIQLNNQKFFQNENSKNSIVIAFADSERMGEIIYSNQYLQNFLGFSKQDLLQKNVSMLMPPLISKKHSNLMNRFIQTSQSAFTQNFRIVPAVNKKGNLVPTNLLLKVIPEFNNGIQISGIMYEETSLSPQTYSSNKKFYYLIYRIDTLEIIQSCKNCFQDFGIFSRNQKQMGAKDIEIDLIMPQINDPFTITQLIEQPIEGVDIQIDSTQIKNMSIDQIDYEDSNANIQDSNNAITTEEIASFHQISGNKNNSNTKVILEETFDEQEDTMQTQNNISKYRKCQIRCYFIEDYFIEKGCTLRFIKFHETEQDLQNQNQQSNENTKIIENAKQMNSTQKFQSVKNRKIQNKNEETLKNEDYEENQQYKKQSMSYREDEEQQEDENQDFKQLIQEKRMPKILILLIRILVLSTLLLIALSSYKLYLNLQYIQYNGYAVDGIKYSYLTPLYITQATYWARQIWLVANQLRSPIPGNSHFQQETWYRQNLSQSINSLQLNQFQVISSSLQMNSLAGYDLYNANQNFSMANMLSNGTMVQQYEQYTDSIFKFITSSSNLVNATLDSFCTNSSTSSYTNPTQISFYYVKQNGVYELFEQAKNKAFTFYYYYINLNSNQGSFNLFVFVTQLVIIFITFCFITYVGNQIIKGNITVVSLFSYIPMNEIYNLANQCDVFIIKFNKQNIDGEIYFRELLLDEPNSKQVDGQNNNWLEKQRNKEISIFQESNQNLMHANSKLNANTPKLAGVVYGESPNLTFNSQLIPTVSRRNDDMTLNEMIFLNQKNQQFNQDDKNLNQIQQQIDKSMNEENQELEINRVSKFLNQKGERDSFMLLKQLFIASFFISLYFISYYLQLLYQQYSNNILTHYMYSSYRPINLSEYGTLFIEAMYFKYSIDKSRTYLTFNVTFTSYLNEKNMLSSFYWTYPSQLDTYRTEYIKRDSYNFCYYMTDITDEEKTNCENDFNGVNKRGLRSGIVSYLETLRDTLQTFEDSDASTQAAINVVADNYYLSLEDSSKYIIKCLTQNNKILYNAFQDYLKAYTQYAIILFVACILTILLIIIFMIKPFLLMLNNQIWKTRGMLNLIPVSIINVYPSLKKQFLASDLLFRKQ</sequence>
<keyword evidence="3" id="KW-0472">Membrane</keyword>
<dbReference type="GeneID" id="24440611"/>
<feature type="transmembrane region" description="Helical" evidence="3">
    <location>
        <begin position="129"/>
        <end position="154"/>
    </location>
</feature>
<dbReference type="InterPro" id="IPR035965">
    <property type="entry name" value="PAS-like_dom_sf"/>
</dbReference>
<feature type="region of interest" description="Disordered" evidence="2">
    <location>
        <begin position="369"/>
        <end position="389"/>
    </location>
</feature>
<feature type="transmembrane region" description="Helical" evidence="3">
    <location>
        <begin position="1236"/>
        <end position="1256"/>
    </location>
</feature>
<protein>
    <submittedName>
        <fullName evidence="5">PAS domain S-box protein</fullName>
    </submittedName>
</protein>
<feature type="compositionally biased region" description="Basic and acidic residues" evidence="2">
    <location>
        <begin position="968"/>
        <end position="977"/>
    </location>
</feature>